<organism evidence="10 11">
    <name type="scientific">Symbiopectobacterium purcellii</name>
    <dbReference type="NCBI Taxonomy" id="2871826"/>
    <lineage>
        <taxon>Bacteria</taxon>
        <taxon>Pseudomonadati</taxon>
        <taxon>Pseudomonadota</taxon>
        <taxon>Gammaproteobacteria</taxon>
        <taxon>Enterobacterales</taxon>
        <taxon>Enterobacteriaceae</taxon>
    </lineage>
</organism>
<reference evidence="10 11" key="1">
    <citation type="submission" date="2021-08" db="EMBL/GenBank/DDBJ databases">
        <title>Culture and genomic analysis of Symbiopectobacterium purcellii sp. nov. gen. nov., isolated from the leafhopper Empoasca decipiens.</title>
        <authorList>
            <person name="Nadal-Jimenez P."/>
            <person name="Siozios S."/>
            <person name="Halliday N."/>
            <person name="Camara M."/>
            <person name="Hurst G.D.D."/>
        </authorList>
    </citation>
    <scope>NUCLEOTIDE SEQUENCE [LARGE SCALE GENOMIC DNA]</scope>
    <source>
        <strain evidence="10 11">SyEd1</strain>
    </source>
</reference>
<dbReference type="NCBIfam" id="NF047847">
    <property type="entry name" value="SS_mature_LptM"/>
    <property type="match status" value="1"/>
</dbReference>
<name>A0ABX9AKT1_9ENTR</name>
<keyword evidence="11" id="KW-1185">Reference proteome</keyword>
<keyword evidence="3" id="KW-0472">Membrane</keyword>
<keyword evidence="4" id="KW-0564">Palmitate</keyword>
<evidence type="ECO:0000256" key="9">
    <source>
        <dbReference type="SAM" id="MobiDB-lite"/>
    </source>
</evidence>
<comment type="subcellular location">
    <subcellularLocation>
        <location evidence="1">Cell outer membrane</location>
        <topology evidence="1">Lipid-anchor</topology>
    </subcellularLocation>
</comment>
<dbReference type="InterPro" id="IPR032831">
    <property type="entry name" value="LptM_cons"/>
</dbReference>
<evidence type="ECO:0000313" key="11">
    <source>
        <dbReference type="Proteomes" id="UP000825886"/>
    </source>
</evidence>
<keyword evidence="5" id="KW-0998">Cell outer membrane</keyword>
<dbReference type="EMBL" id="CP081864">
    <property type="protein sequence ID" value="QZN95788.1"/>
    <property type="molecule type" value="Genomic_DNA"/>
</dbReference>
<evidence type="ECO:0000256" key="6">
    <source>
        <dbReference type="ARBA" id="ARBA00023288"/>
    </source>
</evidence>
<feature type="compositionally biased region" description="Polar residues" evidence="9">
    <location>
        <begin position="38"/>
        <end position="48"/>
    </location>
</feature>
<evidence type="ECO:0000313" key="10">
    <source>
        <dbReference type="EMBL" id="QZN95788.1"/>
    </source>
</evidence>
<keyword evidence="2" id="KW-0732">Signal</keyword>
<evidence type="ECO:0000256" key="4">
    <source>
        <dbReference type="ARBA" id="ARBA00023139"/>
    </source>
</evidence>
<feature type="region of interest" description="Disordered" evidence="9">
    <location>
        <begin position="32"/>
        <end position="57"/>
    </location>
</feature>
<evidence type="ECO:0000256" key="2">
    <source>
        <dbReference type="ARBA" id="ARBA00022729"/>
    </source>
</evidence>
<dbReference type="Pfam" id="PF13627">
    <property type="entry name" value="LptM_cons"/>
    <property type="match status" value="1"/>
</dbReference>
<evidence type="ECO:0000256" key="1">
    <source>
        <dbReference type="ARBA" id="ARBA00004459"/>
    </source>
</evidence>
<evidence type="ECO:0000256" key="7">
    <source>
        <dbReference type="ARBA" id="ARBA00049647"/>
    </source>
</evidence>
<proteinExistence type="inferred from homology"/>
<gene>
    <name evidence="10" type="ORF">K6K13_22095</name>
</gene>
<evidence type="ECO:0000256" key="5">
    <source>
        <dbReference type="ARBA" id="ARBA00023237"/>
    </source>
</evidence>
<protein>
    <recommendedName>
        <fullName evidence="8">LPS-assembly lipoprotein LptM</fullName>
    </recommendedName>
</protein>
<evidence type="ECO:0000256" key="8">
    <source>
        <dbReference type="ARBA" id="ARBA00049730"/>
    </source>
</evidence>
<keyword evidence="6 10" id="KW-0449">Lipoprotein</keyword>
<sequence>MTGLNEMKQVFRSFSLALTLLGLVGCGLKGPLYMPNGEPTNVPDSQKNTHQKPSMRP</sequence>
<evidence type="ECO:0000256" key="3">
    <source>
        <dbReference type="ARBA" id="ARBA00023136"/>
    </source>
</evidence>
<dbReference type="Proteomes" id="UP000825886">
    <property type="component" value="Chromosome"/>
</dbReference>
<comment type="similarity">
    <text evidence="7">Belongs to the LptM family.</text>
</comment>
<accession>A0ABX9AKT1</accession>